<organism evidence="3 4">
    <name type="scientific">Desulfosarcina alkanivorans</name>
    <dbReference type="NCBI Taxonomy" id="571177"/>
    <lineage>
        <taxon>Bacteria</taxon>
        <taxon>Pseudomonadati</taxon>
        <taxon>Thermodesulfobacteriota</taxon>
        <taxon>Desulfobacteria</taxon>
        <taxon>Desulfobacterales</taxon>
        <taxon>Desulfosarcinaceae</taxon>
        <taxon>Desulfosarcina</taxon>
    </lineage>
</organism>
<protein>
    <recommendedName>
        <fullName evidence="2">DRTGG domain-containing protein</fullName>
    </recommendedName>
</protein>
<dbReference type="EMBL" id="AP021874">
    <property type="protein sequence ID" value="BBO69230.1"/>
    <property type="molecule type" value="Genomic_DNA"/>
</dbReference>
<proteinExistence type="predicted"/>
<comment type="subunit">
    <text evidence="1">Homohexamer.</text>
</comment>
<dbReference type="Proteomes" id="UP000427906">
    <property type="component" value="Chromosome"/>
</dbReference>
<evidence type="ECO:0000313" key="3">
    <source>
        <dbReference type="EMBL" id="BBO69230.1"/>
    </source>
</evidence>
<dbReference type="AlphaFoldDB" id="A0A5K7YLW5"/>
<keyword evidence="4" id="KW-1185">Reference proteome</keyword>
<dbReference type="SUPFAM" id="SSF75138">
    <property type="entry name" value="HprK N-terminal domain-like"/>
    <property type="match status" value="1"/>
</dbReference>
<evidence type="ECO:0000259" key="2">
    <source>
        <dbReference type="Pfam" id="PF07085"/>
    </source>
</evidence>
<evidence type="ECO:0000256" key="1">
    <source>
        <dbReference type="ARBA" id="ARBA00011643"/>
    </source>
</evidence>
<dbReference type="InterPro" id="IPR010766">
    <property type="entry name" value="DRTGG"/>
</dbReference>
<dbReference type="Pfam" id="PF07085">
    <property type="entry name" value="DRTGG"/>
    <property type="match status" value="1"/>
</dbReference>
<dbReference type="InterPro" id="IPR028979">
    <property type="entry name" value="Ser_kin/Pase_Hpr-like_N_sf"/>
</dbReference>
<accession>A0A5K7YLW5</accession>
<name>A0A5K7YLW5_9BACT</name>
<evidence type="ECO:0000313" key="4">
    <source>
        <dbReference type="Proteomes" id="UP000427906"/>
    </source>
</evidence>
<feature type="domain" description="DRTGG" evidence="2">
    <location>
        <begin position="5"/>
        <end position="99"/>
    </location>
</feature>
<dbReference type="KEGG" id="dalk:DSCA_31600"/>
<dbReference type="Gene3D" id="3.40.1390.20">
    <property type="entry name" value="HprK N-terminal domain-like"/>
    <property type="match status" value="1"/>
</dbReference>
<gene>
    <name evidence="3" type="ORF">DSCA_31600</name>
</gene>
<dbReference type="OrthoDB" id="9800390at2"/>
<dbReference type="RefSeq" id="WP_155317294.1">
    <property type="nucleotide sequence ID" value="NZ_AP021874.1"/>
</dbReference>
<sequence length="117" mass="12675">MKISEIKEILKGRMLCGEDRMDAVIVAGGAADLMEDVLAAAAKGCVLLTGVTTDHVIRTSKIVGVETIVIVRGKNPPKEFIEMAKSFEIPLMVTEYSLFVACGRLYMNGIRGLDGSW</sequence>
<reference evidence="3 4" key="1">
    <citation type="submission" date="2019-11" db="EMBL/GenBank/DDBJ databases">
        <title>Comparative genomics of hydrocarbon-degrading Desulfosarcina strains.</title>
        <authorList>
            <person name="Watanabe M."/>
            <person name="Kojima H."/>
            <person name="Fukui M."/>
        </authorList>
    </citation>
    <scope>NUCLEOTIDE SEQUENCE [LARGE SCALE GENOMIC DNA]</scope>
    <source>
        <strain evidence="3 4">PL12</strain>
    </source>
</reference>